<dbReference type="GO" id="GO:0016020">
    <property type="term" value="C:membrane"/>
    <property type="evidence" value="ECO:0007669"/>
    <property type="project" value="UniProtKB-SubCell"/>
</dbReference>
<gene>
    <name evidence="8" type="ORF">IscW_ISCW017376</name>
</gene>
<dbReference type="PaxDb" id="6945-B7PD49"/>
<evidence type="ECO:0000256" key="7">
    <source>
        <dbReference type="ARBA" id="ARBA00041344"/>
    </source>
</evidence>
<dbReference type="InterPro" id="IPR055299">
    <property type="entry name" value="TIMMDC1"/>
</dbReference>
<accession>B7PD49</accession>
<evidence type="ECO:0000256" key="3">
    <source>
        <dbReference type="ARBA" id="ARBA00022692"/>
    </source>
</evidence>
<evidence type="ECO:0000256" key="4">
    <source>
        <dbReference type="ARBA" id="ARBA00022989"/>
    </source>
</evidence>
<reference evidence="8 10" key="1">
    <citation type="submission" date="2008-03" db="EMBL/GenBank/DDBJ databases">
        <title>Annotation of Ixodes scapularis.</title>
        <authorList>
            <consortium name="Ixodes scapularis Genome Project Consortium"/>
            <person name="Caler E."/>
            <person name="Hannick L.I."/>
            <person name="Bidwell S."/>
            <person name="Joardar V."/>
            <person name="Thiagarajan M."/>
            <person name="Amedeo P."/>
            <person name="Galinsky K.J."/>
            <person name="Schobel S."/>
            <person name="Inman J."/>
            <person name="Hostetler J."/>
            <person name="Miller J."/>
            <person name="Hammond M."/>
            <person name="Megy K."/>
            <person name="Lawson D."/>
            <person name="Kodira C."/>
            <person name="Sutton G."/>
            <person name="Meyer J."/>
            <person name="Hill C.A."/>
            <person name="Birren B."/>
            <person name="Nene V."/>
            <person name="Collins F."/>
            <person name="Alarcon-Chaidez F."/>
            <person name="Wikel S."/>
            <person name="Strausberg R."/>
        </authorList>
    </citation>
    <scope>NUCLEOTIDE SEQUENCE [LARGE SCALE GENOMIC DNA]</scope>
    <source>
        <strain evidence="10">Wikel</strain>
        <strain evidence="8">Wikel colony</strain>
    </source>
</reference>
<dbReference type="FunCoup" id="B7PD49">
    <property type="interactions" value="609"/>
</dbReference>
<evidence type="ECO:0000256" key="6">
    <source>
        <dbReference type="ARBA" id="ARBA00040778"/>
    </source>
</evidence>
<dbReference type="PANTHER" id="PTHR13002:SF1">
    <property type="entry name" value="COMPLEX I ASSEMBLY FACTOR TIMMDC1, MITOCHONDRIAL"/>
    <property type="match status" value="1"/>
</dbReference>
<keyword evidence="3" id="KW-0812">Transmembrane</keyword>
<evidence type="ECO:0000256" key="5">
    <source>
        <dbReference type="ARBA" id="ARBA00023136"/>
    </source>
</evidence>
<dbReference type="VEuPathDB" id="VectorBase:ISCW017376"/>
<proteinExistence type="evidence at protein level"/>
<comment type="similarity">
    <text evidence="2">Belongs to the Tim17/Tim22/Tim23 family.</text>
</comment>
<dbReference type="AlphaFoldDB" id="B7PD49"/>
<evidence type="ECO:0000313" key="8">
    <source>
        <dbReference type="EMBL" id="EEC04521.1"/>
    </source>
</evidence>
<evidence type="ECO:0000256" key="2">
    <source>
        <dbReference type="ARBA" id="ARBA00008444"/>
    </source>
</evidence>
<dbReference type="STRING" id="6945.B7PD49"/>
<name>B7PD49_IXOSC</name>
<evidence type="ECO:0007829" key="11">
    <source>
        <dbReference type="PeptideAtlas" id="B7PD49"/>
    </source>
</evidence>
<keyword evidence="5" id="KW-0472">Membrane</keyword>
<dbReference type="Pfam" id="PF02466">
    <property type="entry name" value="Tim17"/>
    <property type="match status" value="1"/>
</dbReference>
<dbReference type="PANTHER" id="PTHR13002">
    <property type="entry name" value="C3ORF1 PROTEIN-RELATED"/>
    <property type="match status" value="1"/>
</dbReference>
<keyword evidence="10" id="KW-1185">Reference proteome</keyword>
<dbReference type="OrthoDB" id="5826189at2759"/>
<keyword evidence="4" id="KW-1133">Transmembrane helix</keyword>
<dbReference type="Proteomes" id="UP000001555">
    <property type="component" value="Unassembled WGS sequence"/>
</dbReference>
<dbReference type="GO" id="GO:0005739">
    <property type="term" value="C:mitochondrion"/>
    <property type="evidence" value="ECO:0000318"/>
    <property type="project" value="GO_Central"/>
</dbReference>
<dbReference type="EMBL" id="ABJB010483654">
    <property type="status" value="NOT_ANNOTATED_CDS"/>
    <property type="molecule type" value="Genomic_DNA"/>
</dbReference>
<dbReference type="InParanoid" id="B7PD49"/>
<evidence type="ECO:0000256" key="1">
    <source>
        <dbReference type="ARBA" id="ARBA00004141"/>
    </source>
</evidence>
<reference evidence="9" key="2">
    <citation type="submission" date="2020-05" db="UniProtKB">
        <authorList>
            <consortium name="EnsemblMetazoa"/>
        </authorList>
    </citation>
    <scope>IDENTIFICATION</scope>
    <source>
        <strain evidence="9">wikel</strain>
    </source>
</reference>
<protein>
    <recommendedName>
        <fullName evidence="6">Complex I assembly factor TIMMDC1, mitochondrial</fullName>
    </recommendedName>
    <alternativeName>
        <fullName evidence="7">Translocase of inner mitochondrial membrane domain-containing protein 1</fullName>
    </alternativeName>
</protein>
<keyword evidence="11" id="KW-1267">Proteomics identification</keyword>
<comment type="subcellular location">
    <subcellularLocation>
        <location evidence="1">Membrane</location>
        <topology evidence="1">Multi-pass membrane protein</topology>
    </subcellularLocation>
</comment>
<dbReference type="GO" id="GO:0032981">
    <property type="term" value="P:mitochondrial respiratory chain complex I assembly"/>
    <property type="evidence" value="ECO:0007669"/>
    <property type="project" value="InterPro"/>
</dbReference>
<dbReference type="EnsemblMetazoa" id="ISCW017376-RA">
    <property type="protein sequence ID" value="ISCW017376-PA"/>
    <property type="gene ID" value="ISCW017376"/>
</dbReference>
<evidence type="ECO:0000313" key="10">
    <source>
        <dbReference type="Proteomes" id="UP000001555"/>
    </source>
</evidence>
<dbReference type="HOGENOM" id="CLU_1130153_0_0_1"/>
<dbReference type="EMBL" id="DS688322">
    <property type="protein sequence ID" value="EEC04521.1"/>
    <property type="molecule type" value="Genomic_DNA"/>
</dbReference>
<dbReference type="EMBL" id="ABJB010941952">
    <property type="status" value="NOT_ANNOTATED_CDS"/>
    <property type="molecule type" value="Genomic_DNA"/>
</dbReference>
<sequence>MSAIQEQPDDQAPRGVVSEIDRPVDFSQIAVLQNETGWDRLRTMYDLSAGFGPELELVKTGMGIGIVLGGLSGGLNYAKQAKVNYIRQNEANYYLKPKDAMKEMQDKMALEFFRGGFKLGWRMGLFSGIYVLGTVSGLTYRNKFGIAEHVASGAVAGLLFKVNLGVKGSLAGLVVGGLLGLVSGTTMCVGTKALGITVPEFRYWQHQYWMKEYNEKKAKWDKKHKKELSSAAEAVQASQEQKAETT</sequence>
<dbReference type="VEuPathDB" id="VectorBase:ISCP_012826"/>
<organism>
    <name type="scientific">Ixodes scapularis</name>
    <name type="common">Black-legged tick</name>
    <name type="synonym">Deer tick</name>
    <dbReference type="NCBI Taxonomy" id="6945"/>
    <lineage>
        <taxon>Eukaryota</taxon>
        <taxon>Metazoa</taxon>
        <taxon>Ecdysozoa</taxon>
        <taxon>Arthropoda</taxon>
        <taxon>Chelicerata</taxon>
        <taxon>Arachnida</taxon>
        <taxon>Acari</taxon>
        <taxon>Parasitiformes</taxon>
        <taxon>Ixodida</taxon>
        <taxon>Ixodoidea</taxon>
        <taxon>Ixodidae</taxon>
        <taxon>Ixodinae</taxon>
        <taxon>Ixodes</taxon>
    </lineage>
</organism>
<evidence type="ECO:0000313" key="9">
    <source>
        <dbReference type="EnsemblMetazoa" id="ISCW017376-PA"/>
    </source>
</evidence>